<dbReference type="EMBL" id="LAZR01000062">
    <property type="protein sequence ID" value="KKN96809.1"/>
    <property type="molecule type" value="Genomic_DNA"/>
</dbReference>
<protein>
    <submittedName>
        <fullName evidence="1">Uncharacterized protein</fullName>
    </submittedName>
</protein>
<accession>A0A0F9UYL7</accession>
<reference evidence="1" key="1">
    <citation type="journal article" date="2015" name="Nature">
        <title>Complex archaea that bridge the gap between prokaryotes and eukaryotes.</title>
        <authorList>
            <person name="Spang A."/>
            <person name="Saw J.H."/>
            <person name="Jorgensen S.L."/>
            <person name="Zaremba-Niedzwiedzka K."/>
            <person name="Martijn J."/>
            <person name="Lind A.E."/>
            <person name="van Eijk R."/>
            <person name="Schleper C."/>
            <person name="Guy L."/>
            <person name="Ettema T.J."/>
        </authorList>
    </citation>
    <scope>NUCLEOTIDE SEQUENCE</scope>
</reference>
<name>A0A0F9UYL7_9ZZZZ</name>
<evidence type="ECO:0000313" key="1">
    <source>
        <dbReference type="EMBL" id="KKN96809.1"/>
    </source>
</evidence>
<proteinExistence type="predicted"/>
<dbReference type="AlphaFoldDB" id="A0A0F9UYL7"/>
<organism evidence="1">
    <name type="scientific">marine sediment metagenome</name>
    <dbReference type="NCBI Taxonomy" id="412755"/>
    <lineage>
        <taxon>unclassified sequences</taxon>
        <taxon>metagenomes</taxon>
        <taxon>ecological metagenomes</taxon>
    </lineage>
</organism>
<gene>
    <name evidence="1" type="ORF">LCGC14_0164530</name>
</gene>
<comment type="caution">
    <text evidence="1">The sequence shown here is derived from an EMBL/GenBank/DDBJ whole genome shotgun (WGS) entry which is preliminary data.</text>
</comment>
<sequence length="98" mass="11128">MPPAIMMSYDRVQVFRFGDGTDWVATRDVDEAIKWYCAENGFEDADDAGFDPNPVCLMTEHYIEGNNPEAGRETFLDCIKIRIKNGWEFPAVISSENS</sequence>